<gene>
    <name evidence="2" type="ORF">MIPYR_10068</name>
</gene>
<feature type="region of interest" description="Disordered" evidence="1">
    <location>
        <begin position="248"/>
        <end position="283"/>
    </location>
</feature>
<name>A0A1Y5NU08_9MICO</name>
<dbReference type="EMBL" id="FLQR01000001">
    <property type="protein sequence ID" value="SBS69887.1"/>
    <property type="molecule type" value="Genomic_DNA"/>
</dbReference>
<sequence length="283" mass="29989">MAAPRTIVEIAAELCVLPPEDFVAARNARARETDDAALAAEVRALRKPLLAAWVVNVLAGADADALGEALQLAGELRAAQDDLDAAALSKLGRERRTLVRALARRAGSLAEARGATVSAAAVEAVEQTLNAAMRDAGAAAAVASGRLVRPLEASGMDAVDLADAVAGPLDVVLPAESAAPTDELKARRERRDAERAARDAERDAAHAEREQGRLEERWRAARERAVLLEERIAALEADLARVRAESDALRAETDALAEERKRAGEQAKAARRAADQAQTRLDT</sequence>
<evidence type="ECO:0000313" key="2">
    <source>
        <dbReference type="EMBL" id="SBS69887.1"/>
    </source>
</evidence>
<feature type="compositionally biased region" description="Basic and acidic residues" evidence="1">
    <location>
        <begin position="248"/>
        <end position="265"/>
    </location>
</feature>
<feature type="region of interest" description="Disordered" evidence="1">
    <location>
        <begin position="179"/>
        <end position="213"/>
    </location>
</feature>
<proteinExistence type="predicted"/>
<evidence type="ECO:0000256" key="1">
    <source>
        <dbReference type="SAM" id="MobiDB-lite"/>
    </source>
</evidence>
<accession>A0A1Y5NU08</accession>
<feature type="compositionally biased region" description="Basic and acidic residues" evidence="1">
    <location>
        <begin position="182"/>
        <end position="213"/>
    </location>
</feature>
<protein>
    <submittedName>
        <fullName evidence="2">Transposase</fullName>
    </submittedName>
</protein>
<organism evidence="2">
    <name type="scientific">uncultured Microbacterium sp</name>
    <dbReference type="NCBI Taxonomy" id="191216"/>
    <lineage>
        <taxon>Bacteria</taxon>
        <taxon>Bacillati</taxon>
        <taxon>Actinomycetota</taxon>
        <taxon>Actinomycetes</taxon>
        <taxon>Micrococcales</taxon>
        <taxon>Microbacteriaceae</taxon>
        <taxon>Microbacterium</taxon>
        <taxon>environmental samples</taxon>
    </lineage>
</organism>
<dbReference type="AlphaFoldDB" id="A0A1Y5NU08"/>
<reference evidence="2" key="1">
    <citation type="submission" date="2016-03" db="EMBL/GenBank/DDBJ databases">
        <authorList>
            <person name="Ploux O."/>
        </authorList>
    </citation>
    <scope>NUCLEOTIDE SEQUENCE</scope>
    <source>
        <strain evidence="2">UC1</strain>
    </source>
</reference>
<dbReference type="RefSeq" id="WP_295572233.1">
    <property type="nucleotide sequence ID" value="NZ_FLQR01000001.1"/>
</dbReference>